<evidence type="ECO:0000313" key="2">
    <source>
        <dbReference type="EMBL" id="ATL29182.1"/>
    </source>
</evidence>
<sequence length="197" mass="22059">MAYLSQAEADVMKKNQIIEMWHELEVPDGLHVELLDGELVMQANPGHLHDLPGRSLVRHTPDPFEAWSERGLLVADDYRPRADAVIIRSEDRPGDDAESDWPAQILLAVVETVSTTRTAIKRDWDDKRERYAGVGIPVYLIVDPNDATWHLLELDGRHYVETGKGIFGQPITLPDPMGFTVQTTGWHPYGQGDAASV</sequence>
<dbReference type="AlphaFoldDB" id="A0A291QC35"/>
<feature type="domain" description="Putative restriction endonuclease" evidence="1">
    <location>
        <begin position="21"/>
        <end position="177"/>
    </location>
</feature>
<dbReference type="PANTHER" id="PTHR35400:SF3">
    <property type="entry name" value="SLL1072 PROTEIN"/>
    <property type="match status" value="1"/>
</dbReference>
<dbReference type="PANTHER" id="PTHR35400">
    <property type="entry name" value="SLR1083 PROTEIN"/>
    <property type="match status" value="1"/>
</dbReference>
<dbReference type="InterPro" id="IPR012296">
    <property type="entry name" value="Nuclease_put_TT1808"/>
</dbReference>
<protein>
    <recommendedName>
        <fullName evidence="1">Putative restriction endonuclease domain-containing protein</fullName>
    </recommendedName>
</protein>
<dbReference type="EMBL" id="CP022685">
    <property type="protein sequence ID" value="ATL29182.1"/>
    <property type="molecule type" value="Genomic_DNA"/>
</dbReference>
<dbReference type="InterPro" id="IPR008538">
    <property type="entry name" value="Uma2"/>
</dbReference>
<proteinExistence type="predicted"/>
<dbReference type="Proteomes" id="UP000221011">
    <property type="component" value="Chromosome"/>
</dbReference>
<gene>
    <name evidence="2" type="ORF">KY5_4164</name>
</gene>
<dbReference type="InterPro" id="IPR011335">
    <property type="entry name" value="Restrct_endonuc-II-like"/>
</dbReference>
<dbReference type="CDD" id="cd06260">
    <property type="entry name" value="DUF820-like"/>
    <property type="match status" value="1"/>
</dbReference>
<dbReference type="KEGG" id="sfk:KY5_4164"/>
<dbReference type="SUPFAM" id="SSF52980">
    <property type="entry name" value="Restriction endonuclease-like"/>
    <property type="match status" value="1"/>
</dbReference>
<dbReference type="RefSeq" id="WP_234362797.1">
    <property type="nucleotide sequence ID" value="NZ_CP022685.1"/>
</dbReference>
<accession>A0A291QC35</accession>
<reference evidence="2 3" key="1">
    <citation type="submission" date="2017-08" db="EMBL/GenBank/DDBJ databases">
        <title>Complete Genome Sequence of Streptomyces formicae KY5, the formicamycin producer.</title>
        <authorList>
            <person name="Holmes N.A."/>
            <person name="Devine R."/>
            <person name="Qin Z."/>
            <person name="Seipke R.F."/>
            <person name="Wilkinson B."/>
            <person name="Hutchings M.I."/>
        </authorList>
    </citation>
    <scope>NUCLEOTIDE SEQUENCE [LARGE SCALE GENOMIC DNA]</scope>
    <source>
        <strain evidence="2 3">KY5</strain>
    </source>
</reference>
<evidence type="ECO:0000313" key="3">
    <source>
        <dbReference type="Proteomes" id="UP000221011"/>
    </source>
</evidence>
<dbReference type="Pfam" id="PF05685">
    <property type="entry name" value="Uma2"/>
    <property type="match status" value="1"/>
</dbReference>
<organism evidence="2 3">
    <name type="scientific">Streptomyces formicae</name>
    <dbReference type="NCBI Taxonomy" id="1616117"/>
    <lineage>
        <taxon>Bacteria</taxon>
        <taxon>Bacillati</taxon>
        <taxon>Actinomycetota</taxon>
        <taxon>Actinomycetes</taxon>
        <taxon>Kitasatosporales</taxon>
        <taxon>Streptomycetaceae</taxon>
        <taxon>Streptomyces</taxon>
    </lineage>
</organism>
<evidence type="ECO:0000259" key="1">
    <source>
        <dbReference type="Pfam" id="PF05685"/>
    </source>
</evidence>
<dbReference type="Gene3D" id="3.90.1570.10">
    <property type="entry name" value="tt1808, chain A"/>
    <property type="match status" value="1"/>
</dbReference>
<keyword evidence="3" id="KW-1185">Reference proteome</keyword>
<name>A0A291QC35_9ACTN</name>